<dbReference type="InterPro" id="IPR051310">
    <property type="entry name" value="MCP_chemotaxis"/>
</dbReference>
<evidence type="ECO:0000256" key="2">
    <source>
        <dbReference type="ARBA" id="ARBA00029447"/>
    </source>
</evidence>
<dbReference type="PROSITE" id="PS50111">
    <property type="entry name" value="CHEMOTAXIS_TRANSDUC_2"/>
    <property type="match status" value="1"/>
</dbReference>
<dbReference type="PANTHER" id="PTHR43531:SF11">
    <property type="entry name" value="METHYL-ACCEPTING CHEMOTAXIS PROTEIN 3"/>
    <property type="match status" value="1"/>
</dbReference>
<name>A0ABQ5YHF0_9NEIS</name>
<evidence type="ECO:0000259" key="5">
    <source>
        <dbReference type="PROSITE" id="PS50111"/>
    </source>
</evidence>
<proteinExistence type="inferred from homology"/>
<dbReference type="EMBL" id="BSOG01000002">
    <property type="protein sequence ID" value="GLR13428.1"/>
    <property type="molecule type" value="Genomic_DNA"/>
</dbReference>
<comment type="caution">
    <text evidence="7">The sequence shown here is derived from an EMBL/GenBank/DDBJ whole genome shotgun (WGS) entry which is preliminary data.</text>
</comment>
<keyword evidence="4" id="KW-1133">Transmembrane helix</keyword>
<dbReference type="InterPro" id="IPR003660">
    <property type="entry name" value="HAMP_dom"/>
</dbReference>
<evidence type="ECO:0000313" key="7">
    <source>
        <dbReference type="EMBL" id="GLR13428.1"/>
    </source>
</evidence>
<dbReference type="SUPFAM" id="SSF58104">
    <property type="entry name" value="Methyl-accepting chemotaxis protein (MCP) signaling domain"/>
    <property type="match status" value="1"/>
</dbReference>
<evidence type="ECO:0000256" key="3">
    <source>
        <dbReference type="PROSITE-ProRule" id="PRU00284"/>
    </source>
</evidence>
<protein>
    <recommendedName>
        <fullName evidence="9">HAMP domain-containing protein</fullName>
    </recommendedName>
</protein>
<reference evidence="8" key="1">
    <citation type="journal article" date="2019" name="Int. J. Syst. Evol. Microbiol.">
        <title>The Global Catalogue of Microorganisms (GCM) 10K type strain sequencing project: providing services to taxonomists for standard genome sequencing and annotation.</title>
        <authorList>
            <consortium name="The Broad Institute Genomics Platform"/>
            <consortium name="The Broad Institute Genome Sequencing Center for Infectious Disease"/>
            <person name="Wu L."/>
            <person name="Ma J."/>
        </authorList>
    </citation>
    <scope>NUCLEOTIDE SEQUENCE [LARGE SCALE GENOMIC DNA]</scope>
    <source>
        <strain evidence="8">NBRC 110044</strain>
    </source>
</reference>
<evidence type="ECO:0000256" key="1">
    <source>
        <dbReference type="ARBA" id="ARBA00022500"/>
    </source>
</evidence>
<keyword evidence="4" id="KW-0812">Transmembrane</keyword>
<evidence type="ECO:0000259" key="6">
    <source>
        <dbReference type="PROSITE" id="PS50885"/>
    </source>
</evidence>
<dbReference type="RefSeq" id="WP_284196530.1">
    <property type="nucleotide sequence ID" value="NZ_BSOG01000002.1"/>
</dbReference>
<dbReference type="PANTHER" id="PTHR43531">
    <property type="entry name" value="PROTEIN ICFG"/>
    <property type="match status" value="1"/>
</dbReference>
<dbReference type="InterPro" id="IPR004089">
    <property type="entry name" value="MCPsignal_dom"/>
</dbReference>
<dbReference type="Proteomes" id="UP001156706">
    <property type="component" value="Unassembled WGS sequence"/>
</dbReference>
<comment type="similarity">
    <text evidence="2">Belongs to the methyl-accepting chemotaxis (MCP) protein family.</text>
</comment>
<dbReference type="Pfam" id="PF00672">
    <property type="entry name" value="HAMP"/>
    <property type="match status" value="1"/>
</dbReference>
<dbReference type="Gene3D" id="1.10.287.950">
    <property type="entry name" value="Methyl-accepting chemotaxis protein"/>
    <property type="match status" value="1"/>
</dbReference>
<sequence>MFDFKSISLKLNLIFVAIVTLVLAASGAYNYQQTRKELLGQRQVAITSILDRLSLSLPVAVWNFDATQAESIVRSEINRSFVRGIAVSAEDKVFLSLRHDMGGKIEQGAIKHADDDVRRVGDLRYTANGATRTVGKVELVISNADIVEQLNSRLLFIIGQIVVLDFLMVMALLFTLRRYVIHPLQRVNTALSAIAQGQLKTNPGVNSRDEIGQLAAAVSHMSDTLATVIGKVRNSTELVSDAAAQISGAAMSLSASSSSQAASVEETSASMEQVTASVAQNTDNARATDGIAMQNVEQAESGGDAVRRTVTAMNQIAQKIGVIDEIAYQTNMLALNAAIEAARAGQHGKGFAVVAQEVRKLAERSQNAAREIGELANESVGLANQAGELFVVMVPSIRRTAALVQEISAASSDQTNGIEQIHSGISQISLSMQSNAAAAEELSATATAMTDQAAELREMVAYFKT</sequence>
<evidence type="ECO:0000313" key="8">
    <source>
        <dbReference type="Proteomes" id="UP001156706"/>
    </source>
</evidence>
<feature type="domain" description="HAMP" evidence="6">
    <location>
        <begin position="178"/>
        <end position="230"/>
    </location>
</feature>
<dbReference type="SMART" id="SM00283">
    <property type="entry name" value="MA"/>
    <property type="match status" value="1"/>
</dbReference>
<dbReference type="Pfam" id="PF00015">
    <property type="entry name" value="MCPsignal"/>
    <property type="match status" value="1"/>
</dbReference>
<accession>A0ABQ5YHF0</accession>
<dbReference type="CDD" id="cd06225">
    <property type="entry name" value="HAMP"/>
    <property type="match status" value="1"/>
</dbReference>
<keyword evidence="8" id="KW-1185">Reference proteome</keyword>
<feature type="transmembrane region" description="Helical" evidence="4">
    <location>
        <begin position="154"/>
        <end position="176"/>
    </location>
</feature>
<evidence type="ECO:0000256" key="4">
    <source>
        <dbReference type="SAM" id="Phobius"/>
    </source>
</evidence>
<feature type="domain" description="Methyl-accepting transducer" evidence="5">
    <location>
        <begin position="235"/>
        <end position="450"/>
    </location>
</feature>
<evidence type="ECO:0008006" key="9">
    <source>
        <dbReference type="Google" id="ProtNLM"/>
    </source>
</evidence>
<dbReference type="SMART" id="SM00304">
    <property type="entry name" value="HAMP"/>
    <property type="match status" value="1"/>
</dbReference>
<keyword evidence="3" id="KW-0807">Transducer</keyword>
<gene>
    <name evidence="7" type="ORF">GCM10007907_22180</name>
</gene>
<keyword evidence="4" id="KW-0472">Membrane</keyword>
<dbReference type="PROSITE" id="PS50885">
    <property type="entry name" value="HAMP"/>
    <property type="match status" value="1"/>
</dbReference>
<organism evidence="7 8">
    <name type="scientific">Chitinimonas prasina</name>
    <dbReference type="NCBI Taxonomy" id="1434937"/>
    <lineage>
        <taxon>Bacteria</taxon>
        <taxon>Pseudomonadati</taxon>
        <taxon>Pseudomonadota</taxon>
        <taxon>Betaproteobacteria</taxon>
        <taxon>Neisseriales</taxon>
        <taxon>Chitinibacteraceae</taxon>
        <taxon>Chitinimonas</taxon>
    </lineage>
</organism>
<keyword evidence="1" id="KW-0145">Chemotaxis</keyword>